<feature type="domain" description="HMG box" evidence="3">
    <location>
        <begin position="55"/>
        <end position="117"/>
    </location>
</feature>
<keyword evidence="1" id="KW-0238">DNA-binding</keyword>
<dbReference type="InParanoid" id="A0A194X021"/>
<dbReference type="KEGG" id="psco:LY89DRAFT_672754"/>
<evidence type="ECO:0000256" key="1">
    <source>
        <dbReference type="PROSITE-ProRule" id="PRU00267"/>
    </source>
</evidence>
<feature type="region of interest" description="Disordered" evidence="2">
    <location>
        <begin position="97"/>
        <end position="117"/>
    </location>
</feature>
<gene>
    <name evidence="4" type="ORF">LY89DRAFT_672754</name>
</gene>
<dbReference type="GO" id="GO:0003677">
    <property type="term" value="F:DNA binding"/>
    <property type="evidence" value="ECO:0007669"/>
    <property type="project" value="UniProtKB-UniRule"/>
</dbReference>
<dbReference type="PROSITE" id="PS50118">
    <property type="entry name" value="HMG_BOX_2"/>
    <property type="match status" value="1"/>
</dbReference>
<dbReference type="EMBL" id="KQ947422">
    <property type="protein sequence ID" value="KUJ13548.1"/>
    <property type="molecule type" value="Genomic_DNA"/>
</dbReference>
<dbReference type="GeneID" id="28823032"/>
<evidence type="ECO:0000259" key="3">
    <source>
        <dbReference type="PROSITE" id="PS50118"/>
    </source>
</evidence>
<keyword evidence="5" id="KW-1185">Reference proteome</keyword>
<dbReference type="GO" id="GO:0005634">
    <property type="term" value="C:nucleus"/>
    <property type="evidence" value="ECO:0007669"/>
    <property type="project" value="UniProtKB-UniRule"/>
</dbReference>
<evidence type="ECO:0000313" key="5">
    <source>
        <dbReference type="Proteomes" id="UP000070700"/>
    </source>
</evidence>
<name>A0A194X021_MOLSC</name>
<proteinExistence type="predicted"/>
<protein>
    <recommendedName>
        <fullName evidence="3">HMG box domain-containing protein</fullName>
    </recommendedName>
</protein>
<dbReference type="AlphaFoldDB" id="A0A194X021"/>
<dbReference type="Pfam" id="PF00505">
    <property type="entry name" value="HMG_box"/>
    <property type="match status" value="1"/>
</dbReference>
<dbReference type="STRING" id="149040.A0A194X021"/>
<evidence type="ECO:0000313" key="4">
    <source>
        <dbReference type="EMBL" id="KUJ13548.1"/>
    </source>
</evidence>
<accession>A0A194X021</accession>
<organism evidence="4 5">
    <name type="scientific">Mollisia scopiformis</name>
    <name type="common">Conifer needle endophyte fungus</name>
    <name type="synonym">Phialocephala scopiformis</name>
    <dbReference type="NCBI Taxonomy" id="149040"/>
    <lineage>
        <taxon>Eukaryota</taxon>
        <taxon>Fungi</taxon>
        <taxon>Dikarya</taxon>
        <taxon>Ascomycota</taxon>
        <taxon>Pezizomycotina</taxon>
        <taxon>Leotiomycetes</taxon>
        <taxon>Helotiales</taxon>
        <taxon>Mollisiaceae</taxon>
        <taxon>Mollisia</taxon>
    </lineage>
</organism>
<keyword evidence="1" id="KW-0539">Nucleus</keyword>
<feature type="DNA-binding region" description="HMG box" evidence="1">
    <location>
        <begin position="55"/>
        <end position="117"/>
    </location>
</feature>
<dbReference type="RefSeq" id="XP_018067903.1">
    <property type="nucleotide sequence ID" value="XM_018213306.1"/>
</dbReference>
<dbReference type="InterPro" id="IPR009071">
    <property type="entry name" value="HMG_box_dom"/>
</dbReference>
<dbReference type="InterPro" id="IPR036910">
    <property type="entry name" value="HMG_box_dom_sf"/>
</dbReference>
<evidence type="ECO:0000256" key="2">
    <source>
        <dbReference type="SAM" id="MobiDB-lite"/>
    </source>
</evidence>
<sequence length="117" mass="13142">MGACLLQLLRTLQQHHLNKINSCNSKILSAQLHTLGWEDCLERCDALLLTSGYEPAGITFGIILFCFFNQLDLIRSSAGQVGKVLGERWKALNDKQRAPYEAKAAQDKKRHEDEKAS</sequence>
<reference evidence="4 5" key="1">
    <citation type="submission" date="2015-10" db="EMBL/GenBank/DDBJ databases">
        <title>Full genome of DAOMC 229536 Phialocephala scopiformis, a fungal endophyte of spruce producing the potent anti-insectan compound rugulosin.</title>
        <authorList>
            <consortium name="DOE Joint Genome Institute"/>
            <person name="Walker A.K."/>
            <person name="Frasz S.L."/>
            <person name="Seifert K.A."/>
            <person name="Miller J.D."/>
            <person name="Mondo S.J."/>
            <person name="Labutti K."/>
            <person name="Lipzen A."/>
            <person name="Dockter R."/>
            <person name="Kennedy M."/>
            <person name="Grigoriev I.V."/>
            <person name="Spatafora J.W."/>
        </authorList>
    </citation>
    <scope>NUCLEOTIDE SEQUENCE [LARGE SCALE GENOMIC DNA]</scope>
    <source>
        <strain evidence="4 5">CBS 120377</strain>
    </source>
</reference>
<dbReference type="SUPFAM" id="SSF47095">
    <property type="entry name" value="HMG-box"/>
    <property type="match status" value="1"/>
</dbReference>
<dbReference type="OrthoDB" id="1919336at2759"/>
<dbReference type="Proteomes" id="UP000070700">
    <property type="component" value="Unassembled WGS sequence"/>
</dbReference>
<dbReference type="Gene3D" id="1.10.30.10">
    <property type="entry name" value="High mobility group box domain"/>
    <property type="match status" value="1"/>
</dbReference>